<dbReference type="EMBL" id="JAGGNH010000008">
    <property type="protein sequence ID" value="KAJ0965368.1"/>
    <property type="molecule type" value="Genomic_DNA"/>
</dbReference>
<dbReference type="AlphaFoldDB" id="A0A9D5C3D1"/>
<feature type="compositionally biased region" description="Polar residues" evidence="1">
    <location>
        <begin position="101"/>
        <end position="127"/>
    </location>
</feature>
<gene>
    <name evidence="2" type="ORF">J5N97_026506</name>
</gene>
<feature type="compositionally biased region" description="Polar residues" evidence="1">
    <location>
        <begin position="232"/>
        <end position="242"/>
    </location>
</feature>
<feature type="compositionally biased region" description="Basic residues" evidence="1">
    <location>
        <begin position="88"/>
        <end position="98"/>
    </location>
</feature>
<dbReference type="Proteomes" id="UP001085076">
    <property type="component" value="Miscellaneous, Linkage group lg08"/>
</dbReference>
<comment type="caution">
    <text evidence="2">The sequence shown here is derived from an EMBL/GenBank/DDBJ whole genome shotgun (WGS) entry which is preliminary data.</text>
</comment>
<feature type="region of interest" description="Disordered" evidence="1">
    <location>
        <begin position="1"/>
        <end position="145"/>
    </location>
</feature>
<accession>A0A9D5C3D1</accession>
<feature type="compositionally biased region" description="Acidic residues" evidence="1">
    <location>
        <begin position="41"/>
        <end position="66"/>
    </location>
</feature>
<evidence type="ECO:0000313" key="2">
    <source>
        <dbReference type="EMBL" id="KAJ0965368.1"/>
    </source>
</evidence>
<organism evidence="2 3">
    <name type="scientific">Dioscorea zingiberensis</name>
    <dbReference type="NCBI Taxonomy" id="325984"/>
    <lineage>
        <taxon>Eukaryota</taxon>
        <taxon>Viridiplantae</taxon>
        <taxon>Streptophyta</taxon>
        <taxon>Embryophyta</taxon>
        <taxon>Tracheophyta</taxon>
        <taxon>Spermatophyta</taxon>
        <taxon>Magnoliopsida</taxon>
        <taxon>Liliopsida</taxon>
        <taxon>Dioscoreales</taxon>
        <taxon>Dioscoreaceae</taxon>
        <taxon>Dioscorea</taxon>
    </lineage>
</organism>
<protein>
    <submittedName>
        <fullName evidence="2">Uncharacterized protein</fullName>
    </submittedName>
</protein>
<evidence type="ECO:0000256" key="1">
    <source>
        <dbReference type="SAM" id="MobiDB-lite"/>
    </source>
</evidence>
<name>A0A9D5C3D1_9LILI</name>
<evidence type="ECO:0000313" key="3">
    <source>
        <dbReference type="Proteomes" id="UP001085076"/>
    </source>
</evidence>
<reference evidence="2" key="2">
    <citation type="journal article" date="2022" name="Hortic Res">
        <title>The genome of Dioscorea zingiberensis sheds light on the biosynthesis, origin and evolution of the medicinally important diosgenin saponins.</title>
        <authorList>
            <person name="Li Y."/>
            <person name="Tan C."/>
            <person name="Li Z."/>
            <person name="Guo J."/>
            <person name="Li S."/>
            <person name="Chen X."/>
            <person name="Wang C."/>
            <person name="Dai X."/>
            <person name="Yang H."/>
            <person name="Song W."/>
            <person name="Hou L."/>
            <person name="Xu J."/>
            <person name="Tong Z."/>
            <person name="Xu A."/>
            <person name="Yuan X."/>
            <person name="Wang W."/>
            <person name="Yang Q."/>
            <person name="Chen L."/>
            <person name="Sun Z."/>
            <person name="Wang K."/>
            <person name="Pan B."/>
            <person name="Chen J."/>
            <person name="Bao Y."/>
            <person name="Liu F."/>
            <person name="Qi X."/>
            <person name="Gang D.R."/>
            <person name="Wen J."/>
            <person name="Li J."/>
        </authorList>
    </citation>
    <scope>NUCLEOTIDE SEQUENCE</scope>
    <source>
        <strain evidence="2">Dzin_1.0</strain>
    </source>
</reference>
<keyword evidence="3" id="KW-1185">Reference proteome</keyword>
<sequence length="275" mass="30702">MAFADNNSDEDAETEEARNKVRRFVEMKKSLQQESPQHDDQIDEEEAAAENDSDESNENDESYESDETNHELDGSNDRPGPKYGKVTGHNKIKCPKRSKAIENTGNVQNDAIPTTNPTNIISASQTSHKGKKPAAAPKEKTKKPAVAHIGNNKLHASTRGPIQILRGQRTGELIIGREVPHFTSFITAEELLVNFFHSKNYLTCVGHMTYIWFNAQARRNNIASAEERRQKQNVNKTSQHPTSEFGAPEISTTQQSITSAAVQENPHILSKWLLC</sequence>
<proteinExistence type="predicted"/>
<feature type="compositionally biased region" description="Basic and acidic residues" evidence="1">
    <location>
        <begin position="15"/>
        <end position="40"/>
    </location>
</feature>
<feature type="compositionally biased region" description="Basic and acidic residues" evidence="1">
    <location>
        <begin position="67"/>
        <end position="80"/>
    </location>
</feature>
<reference evidence="2" key="1">
    <citation type="submission" date="2021-03" db="EMBL/GenBank/DDBJ databases">
        <authorList>
            <person name="Li Z."/>
            <person name="Yang C."/>
        </authorList>
    </citation>
    <scope>NUCLEOTIDE SEQUENCE</scope>
    <source>
        <strain evidence="2">Dzin_1.0</strain>
        <tissue evidence="2">Leaf</tissue>
    </source>
</reference>
<feature type="region of interest" description="Disordered" evidence="1">
    <location>
        <begin position="226"/>
        <end position="251"/>
    </location>
</feature>